<proteinExistence type="predicted"/>
<dbReference type="Proteomes" id="UP001320513">
    <property type="component" value="Unassembled WGS sequence"/>
</dbReference>
<protein>
    <recommendedName>
        <fullName evidence="3">Type 1 fimbrial protein</fullName>
    </recommendedName>
</protein>
<evidence type="ECO:0000313" key="1">
    <source>
        <dbReference type="EMBL" id="MCI8210173.1"/>
    </source>
</evidence>
<evidence type="ECO:0008006" key="3">
    <source>
        <dbReference type="Google" id="ProtNLM"/>
    </source>
</evidence>
<reference evidence="1 2" key="1">
    <citation type="submission" date="2015-12" db="EMBL/GenBank/DDBJ databases">
        <title>Phylogenomics in the description of a new species in the Pseudomonas syringae group.</title>
        <authorList>
            <person name="Busquets A."/>
            <person name="Gomila M."/>
            <person name="Beiki F."/>
            <person name="Rahimian H."/>
            <person name="Mulet M."/>
            <person name="Sanchez D."/>
            <person name="Garcia-Valdes E."/>
            <person name="Lalucat J."/>
        </authorList>
    </citation>
    <scope>NUCLEOTIDE SEQUENCE [LARGE SCALE GENOMIC DNA]</scope>
    <source>
        <strain evidence="1 2">S25</strain>
    </source>
</reference>
<comment type="caution">
    <text evidence="1">The sequence shown here is derived from an EMBL/GenBank/DDBJ whole genome shotgun (WGS) entry which is preliminary data.</text>
</comment>
<evidence type="ECO:0000313" key="2">
    <source>
        <dbReference type="Proteomes" id="UP001320513"/>
    </source>
</evidence>
<keyword evidence="2" id="KW-1185">Reference proteome</keyword>
<sequence>MERSVSSFNRCLDVAHEVRKVAALVIVASLCMSVSVAQASEGQLSFTGHISNSSCAVLQSTNAQEAANTQRVKVSEHLSFVVDTLHNACTASVIPFSAQYQALPVALSSNDRAGAGILTLTYQ</sequence>
<name>A0ABS9ZMQ1_9PSED</name>
<gene>
    <name evidence="1" type="ORF">AUC61_11560</name>
</gene>
<dbReference type="RefSeq" id="WP_243246189.1">
    <property type="nucleotide sequence ID" value="NZ_LOHG01000006.1"/>
</dbReference>
<dbReference type="EMBL" id="LOHG01000006">
    <property type="protein sequence ID" value="MCI8210173.1"/>
    <property type="molecule type" value="Genomic_DNA"/>
</dbReference>
<accession>A0ABS9ZMQ1</accession>
<organism evidence="1 2">
    <name type="scientific">Pseudomonas maioricensis</name>
    <dbReference type="NCBI Taxonomy" id="1766623"/>
    <lineage>
        <taxon>Bacteria</taxon>
        <taxon>Pseudomonadati</taxon>
        <taxon>Pseudomonadota</taxon>
        <taxon>Gammaproteobacteria</taxon>
        <taxon>Pseudomonadales</taxon>
        <taxon>Pseudomonadaceae</taxon>
        <taxon>Pseudomonas</taxon>
    </lineage>
</organism>